<dbReference type="EMBL" id="PVNL01000049">
    <property type="protein sequence ID" value="PRQ07795.1"/>
    <property type="molecule type" value="Genomic_DNA"/>
</dbReference>
<dbReference type="AlphaFoldDB" id="A0A2S9YRS1"/>
<sequence>MGPVLGCADKAPPARFPDPSPPVLAKPIEVEGPTERSVAPAGGSVQTSGGSTSPD</sequence>
<feature type="compositionally biased region" description="Pro residues" evidence="1">
    <location>
        <begin position="14"/>
        <end position="24"/>
    </location>
</feature>
<gene>
    <name evidence="2" type="ORF">ENSA7_24670</name>
</gene>
<evidence type="ECO:0000313" key="3">
    <source>
        <dbReference type="Proteomes" id="UP000238823"/>
    </source>
</evidence>
<dbReference type="Proteomes" id="UP000238823">
    <property type="component" value="Unassembled WGS sequence"/>
</dbReference>
<protein>
    <submittedName>
        <fullName evidence="2">Uncharacterized protein</fullName>
    </submittedName>
</protein>
<evidence type="ECO:0000313" key="2">
    <source>
        <dbReference type="EMBL" id="PRQ07795.1"/>
    </source>
</evidence>
<name>A0A2S9YRS1_9BACT</name>
<accession>A0A2S9YRS1</accession>
<organism evidence="2 3">
    <name type="scientific">Enhygromyxa salina</name>
    <dbReference type="NCBI Taxonomy" id="215803"/>
    <lineage>
        <taxon>Bacteria</taxon>
        <taxon>Pseudomonadati</taxon>
        <taxon>Myxococcota</taxon>
        <taxon>Polyangia</taxon>
        <taxon>Nannocystales</taxon>
        <taxon>Nannocystaceae</taxon>
        <taxon>Enhygromyxa</taxon>
    </lineage>
</organism>
<feature type="compositionally biased region" description="Low complexity" evidence="1">
    <location>
        <begin position="42"/>
        <end position="55"/>
    </location>
</feature>
<feature type="region of interest" description="Disordered" evidence="1">
    <location>
        <begin position="1"/>
        <end position="55"/>
    </location>
</feature>
<reference evidence="2 3" key="1">
    <citation type="submission" date="2018-03" db="EMBL/GenBank/DDBJ databases">
        <title>Draft Genome Sequences of the Obligatory Marine Myxobacteria Enhygromyxa salina SWB007.</title>
        <authorList>
            <person name="Poehlein A."/>
            <person name="Moghaddam J.A."/>
            <person name="Harms H."/>
            <person name="Alanjari M."/>
            <person name="Koenig G.M."/>
            <person name="Daniel R."/>
            <person name="Schaeberle T.F."/>
        </authorList>
    </citation>
    <scope>NUCLEOTIDE SEQUENCE [LARGE SCALE GENOMIC DNA]</scope>
    <source>
        <strain evidence="2 3">SWB007</strain>
    </source>
</reference>
<comment type="caution">
    <text evidence="2">The sequence shown here is derived from an EMBL/GenBank/DDBJ whole genome shotgun (WGS) entry which is preliminary data.</text>
</comment>
<proteinExistence type="predicted"/>
<evidence type="ECO:0000256" key="1">
    <source>
        <dbReference type="SAM" id="MobiDB-lite"/>
    </source>
</evidence>